<reference evidence="1 2" key="1">
    <citation type="submission" date="2014-04" db="EMBL/GenBank/DDBJ databases">
        <authorList>
            <consortium name="DOE Joint Genome Institute"/>
            <person name="Kuo A."/>
            <person name="Kohler A."/>
            <person name="Jargeat P."/>
            <person name="Nagy L.G."/>
            <person name="Floudas D."/>
            <person name="Copeland A."/>
            <person name="Barry K.W."/>
            <person name="Cichocki N."/>
            <person name="Veneault-Fourrey C."/>
            <person name="LaButti K."/>
            <person name="Lindquist E.A."/>
            <person name="Lipzen A."/>
            <person name="Lundell T."/>
            <person name="Morin E."/>
            <person name="Murat C."/>
            <person name="Sun H."/>
            <person name="Tunlid A."/>
            <person name="Henrissat B."/>
            <person name="Grigoriev I.V."/>
            <person name="Hibbett D.S."/>
            <person name="Martin F."/>
            <person name="Nordberg H.P."/>
            <person name="Cantor M.N."/>
            <person name="Hua S.X."/>
        </authorList>
    </citation>
    <scope>NUCLEOTIDE SEQUENCE [LARGE SCALE GENOMIC DNA]</scope>
    <source>
        <strain evidence="1 2">Ve08.2h10</strain>
    </source>
</reference>
<accession>A0A0D0E8P6</accession>
<dbReference type="Proteomes" id="UP000054538">
    <property type="component" value="Unassembled WGS sequence"/>
</dbReference>
<dbReference type="AlphaFoldDB" id="A0A0D0E8P6"/>
<gene>
    <name evidence="1" type="ORF">PAXRUDRAFT_823614</name>
</gene>
<dbReference type="EMBL" id="KN824884">
    <property type="protein sequence ID" value="KIK98699.1"/>
    <property type="molecule type" value="Genomic_DNA"/>
</dbReference>
<name>A0A0D0E8P6_9AGAM</name>
<evidence type="ECO:0000313" key="2">
    <source>
        <dbReference type="Proteomes" id="UP000054538"/>
    </source>
</evidence>
<sequence length="66" mass="7477">MPIPNVLLVLIVTPLHRNRVTPEWCAPARNVQIARRGLAVHEMLSTDNTNAPAHRLIWTIEIVLSF</sequence>
<organism evidence="1 2">
    <name type="scientific">Paxillus rubicundulus Ve08.2h10</name>
    <dbReference type="NCBI Taxonomy" id="930991"/>
    <lineage>
        <taxon>Eukaryota</taxon>
        <taxon>Fungi</taxon>
        <taxon>Dikarya</taxon>
        <taxon>Basidiomycota</taxon>
        <taxon>Agaricomycotina</taxon>
        <taxon>Agaricomycetes</taxon>
        <taxon>Agaricomycetidae</taxon>
        <taxon>Boletales</taxon>
        <taxon>Paxilineae</taxon>
        <taxon>Paxillaceae</taxon>
        <taxon>Paxillus</taxon>
    </lineage>
</organism>
<reference evidence="2" key="2">
    <citation type="submission" date="2015-01" db="EMBL/GenBank/DDBJ databases">
        <title>Evolutionary Origins and Diversification of the Mycorrhizal Mutualists.</title>
        <authorList>
            <consortium name="DOE Joint Genome Institute"/>
            <consortium name="Mycorrhizal Genomics Consortium"/>
            <person name="Kohler A."/>
            <person name="Kuo A."/>
            <person name="Nagy L.G."/>
            <person name="Floudas D."/>
            <person name="Copeland A."/>
            <person name="Barry K.W."/>
            <person name="Cichocki N."/>
            <person name="Veneault-Fourrey C."/>
            <person name="LaButti K."/>
            <person name="Lindquist E.A."/>
            <person name="Lipzen A."/>
            <person name="Lundell T."/>
            <person name="Morin E."/>
            <person name="Murat C."/>
            <person name="Riley R."/>
            <person name="Ohm R."/>
            <person name="Sun H."/>
            <person name="Tunlid A."/>
            <person name="Henrissat B."/>
            <person name="Grigoriev I.V."/>
            <person name="Hibbett D.S."/>
            <person name="Martin F."/>
        </authorList>
    </citation>
    <scope>NUCLEOTIDE SEQUENCE [LARGE SCALE GENOMIC DNA]</scope>
    <source>
        <strain evidence="2">Ve08.2h10</strain>
    </source>
</reference>
<proteinExistence type="predicted"/>
<dbReference type="InParanoid" id="A0A0D0E8P6"/>
<evidence type="ECO:0000313" key="1">
    <source>
        <dbReference type="EMBL" id="KIK98699.1"/>
    </source>
</evidence>
<keyword evidence="2" id="KW-1185">Reference proteome</keyword>
<protein>
    <submittedName>
        <fullName evidence="1">Uncharacterized protein</fullName>
    </submittedName>
</protein>
<dbReference type="HOGENOM" id="CLU_2831930_0_0_1"/>